<dbReference type="Proteomes" id="UP000185469">
    <property type="component" value="Chromosome"/>
</dbReference>
<reference evidence="2 3" key="1">
    <citation type="submission" date="2014-08" db="EMBL/GenBank/DDBJ databases">
        <title>Complete genome sequence of Corynebacterium sphenisci CECT 5990(T) (=DSM 44792(T)), isolated from healthy wild penguins.</title>
        <authorList>
            <person name="Ruckert C."/>
            <person name="Albersmeier A."/>
            <person name="Winkler A."/>
            <person name="Kalinowski J."/>
        </authorList>
    </citation>
    <scope>NUCLEOTIDE SEQUENCE [LARGE SCALE GENOMIC DNA]</scope>
    <source>
        <strain evidence="2 3">DSM 44792</strain>
    </source>
</reference>
<gene>
    <name evidence="2" type="ORF">CSPHI_00035</name>
</gene>
<name>A0A1L7CV87_9CORY</name>
<evidence type="ECO:0000313" key="2">
    <source>
        <dbReference type="EMBL" id="APT89762.1"/>
    </source>
</evidence>
<dbReference type="InterPro" id="IPR029058">
    <property type="entry name" value="AB_hydrolase_fold"/>
</dbReference>
<dbReference type="Gene3D" id="3.40.50.1820">
    <property type="entry name" value="alpha/beta hydrolase"/>
    <property type="match status" value="1"/>
</dbReference>
<keyword evidence="3" id="KW-1185">Reference proteome</keyword>
<dbReference type="InterPro" id="IPR022742">
    <property type="entry name" value="Hydrolase_4"/>
</dbReference>
<dbReference type="STRING" id="1437874.CSPHI_00035"/>
<evidence type="ECO:0000259" key="1">
    <source>
        <dbReference type="Pfam" id="PF12146"/>
    </source>
</evidence>
<organism evidence="2 3">
    <name type="scientific">Corynebacterium sphenisci DSM 44792</name>
    <dbReference type="NCBI Taxonomy" id="1437874"/>
    <lineage>
        <taxon>Bacteria</taxon>
        <taxon>Bacillati</taxon>
        <taxon>Actinomycetota</taxon>
        <taxon>Actinomycetes</taxon>
        <taxon>Mycobacteriales</taxon>
        <taxon>Corynebacteriaceae</taxon>
        <taxon>Corynebacterium</taxon>
    </lineage>
</organism>
<dbReference type="AlphaFoldDB" id="A0A1L7CV87"/>
<proteinExistence type="predicted"/>
<dbReference type="EMBL" id="CP009248">
    <property type="protein sequence ID" value="APT89762.1"/>
    <property type="molecule type" value="Genomic_DNA"/>
</dbReference>
<accession>A0A1L7CV87</accession>
<keyword evidence="2" id="KW-0378">Hydrolase</keyword>
<dbReference type="Pfam" id="PF12146">
    <property type="entry name" value="Hydrolase_4"/>
    <property type="match status" value="1"/>
</dbReference>
<sequence>MHPVTLPDGSVTPLRVHLPEGEPRGIVILWPGMGMGARYYWPIAGELAARGYAAVGSELRGQGDQTDRASWSRAWGYHDMAAVDFPRVVAEARAIIQPEGVRLPVYFICHSMGGQVATLYLCRPEADVDAVVTVGSGSPYFRHFTGSPYRRLRWGAPGMAAVSGLLGHWPPGPHDLGNFGRQSRVHMREWAGFARRNRLRPRGADMDYRTAAMDVTTPVLTLTCGGDHDCPPESAMDLAARLPKAAEYDFIEQRLGHNRWAREPKAVVDRFERFIAERGVAPD</sequence>
<feature type="domain" description="Serine aminopeptidase S33" evidence="1">
    <location>
        <begin position="22"/>
        <end position="136"/>
    </location>
</feature>
<dbReference type="KEGG" id="csph:CSPHI_00035"/>
<dbReference type="InterPro" id="IPR017208">
    <property type="entry name" value="UCP037442_abhydr"/>
</dbReference>
<dbReference type="SUPFAM" id="SSF53474">
    <property type="entry name" value="alpha/beta-Hydrolases"/>
    <property type="match status" value="1"/>
</dbReference>
<dbReference type="PIRSF" id="PIRSF037442">
    <property type="entry name" value="UCP037442_abhydr"/>
    <property type="match status" value="1"/>
</dbReference>
<evidence type="ECO:0000313" key="3">
    <source>
        <dbReference type="Proteomes" id="UP000185469"/>
    </source>
</evidence>
<dbReference type="GO" id="GO:0016787">
    <property type="term" value="F:hydrolase activity"/>
    <property type="evidence" value="ECO:0007669"/>
    <property type="project" value="UniProtKB-KW"/>
</dbReference>
<protein>
    <submittedName>
        <fullName evidence="2">Alpha/beta hydrolase</fullName>
    </submittedName>
</protein>